<comment type="caution">
    <text evidence="2">The sequence shown here is derived from an EMBL/GenBank/DDBJ whole genome shotgun (WGS) entry which is preliminary data.</text>
</comment>
<name>A0A9W8Q533_AKAMU</name>
<dbReference type="AlphaFoldDB" id="A0A9W8Q533"/>
<dbReference type="Gene3D" id="3.60.10.10">
    <property type="entry name" value="Endonuclease/exonuclease/phosphatase"/>
    <property type="match status" value="1"/>
</dbReference>
<dbReference type="GeneID" id="80888580"/>
<dbReference type="EMBL" id="JAJHUN010000010">
    <property type="protein sequence ID" value="KAJ4146862.1"/>
    <property type="molecule type" value="Genomic_DNA"/>
</dbReference>
<proteinExistence type="predicted"/>
<accession>A0A9W8Q533</accession>
<keyword evidence="3" id="KW-1185">Reference proteome</keyword>
<dbReference type="SUPFAM" id="SSF56219">
    <property type="entry name" value="DNase I-like"/>
    <property type="match status" value="1"/>
</dbReference>
<dbReference type="Pfam" id="PF14529">
    <property type="entry name" value="Exo_endo_phos_2"/>
    <property type="match status" value="1"/>
</dbReference>
<protein>
    <recommendedName>
        <fullName evidence="1">Endonuclease/exonuclease/phosphatase domain-containing protein</fullName>
    </recommendedName>
</protein>
<sequence>MRHQQLTILQVNVDKSWTNHEEALRLADHGQCDVVLIQEPCCGNDERNFIPKNRNYKAFSPTMHWPTEKTGWPGVLTYTRIPSNLEVHQTKHYAGTDILLTQVNDLHIINIYNHADRQPVRHILSEPAPTGRVLLAGDWNTRHPSWEPGCTPTARAGDLAQWVDENELTLHNKPGIPTTAKGTTIDLVFSNTLARTTVEKHLICGGYHYTLSTIIPDVAATTNPRLKHPRVSTEEQLASFTKAVQAGAMQLPGPPKEPKHIESLCKAIMDCLQTAAVVAGKTPSIKGRKTYTWWNDECKSARMELIATRRAHPTGFGRDIQLARRNFSRAVRRAKKKQKVEFLNSIQTPADIYKLTRWERRPS</sequence>
<reference evidence="2" key="1">
    <citation type="journal article" date="2023" name="Access Microbiol">
        <title>De-novo genome assembly for Akanthomyces muscarius, a biocontrol agent of insect agricultural pests.</title>
        <authorList>
            <person name="Erdos Z."/>
            <person name="Studholme D.J."/>
            <person name="Raymond B."/>
            <person name="Sharma M."/>
        </authorList>
    </citation>
    <scope>NUCLEOTIDE SEQUENCE</scope>
    <source>
        <strain evidence="2">Ve6</strain>
    </source>
</reference>
<dbReference type="RefSeq" id="XP_056049803.1">
    <property type="nucleotide sequence ID" value="XM_056192692.1"/>
</dbReference>
<dbReference type="KEGG" id="amus:LMH87_001421"/>
<dbReference type="GO" id="GO:0003824">
    <property type="term" value="F:catalytic activity"/>
    <property type="evidence" value="ECO:0007669"/>
    <property type="project" value="InterPro"/>
</dbReference>
<evidence type="ECO:0000313" key="2">
    <source>
        <dbReference type="EMBL" id="KAJ4146862.1"/>
    </source>
</evidence>
<dbReference type="InterPro" id="IPR036691">
    <property type="entry name" value="Endo/exonu/phosph_ase_sf"/>
</dbReference>
<dbReference type="Proteomes" id="UP001144673">
    <property type="component" value="Chromosome 3"/>
</dbReference>
<dbReference type="InterPro" id="IPR005135">
    <property type="entry name" value="Endo/exonuclease/phosphatase"/>
</dbReference>
<feature type="domain" description="Endonuclease/exonuclease/phosphatase" evidence="1">
    <location>
        <begin position="107"/>
        <end position="197"/>
    </location>
</feature>
<evidence type="ECO:0000259" key="1">
    <source>
        <dbReference type="Pfam" id="PF14529"/>
    </source>
</evidence>
<evidence type="ECO:0000313" key="3">
    <source>
        <dbReference type="Proteomes" id="UP001144673"/>
    </source>
</evidence>
<gene>
    <name evidence="2" type="ORF">LMH87_001421</name>
</gene>
<organism evidence="2 3">
    <name type="scientific">Akanthomyces muscarius</name>
    <name type="common">Entomopathogenic fungus</name>
    <name type="synonym">Lecanicillium muscarium</name>
    <dbReference type="NCBI Taxonomy" id="2231603"/>
    <lineage>
        <taxon>Eukaryota</taxon>
        <taxon>Fungi</taxon>
        <taxon>Dikarya</taxon>
        <taxon>Ascomycota</taxon>
        <taxon>Pezizomycotina</taxon>
        <taxon>Sordariomycetes</taxon>
        <taxon>Hypocreomycetidae</taxon>
        <taxon>Hypocreales</taxon>
        <taxon>Cordycipitaceae</taxon>
        <taxon>Akanthomyces</taxon>
    </lineage>
</organism>